<dbReference type="EMBL" id="UGPN01000002">
    <property type="protein sequence ID" value="STY59278.1"/>
    <property type="molecule type" value="Genomic_DNA"/>
</dbReference>
<proteinExistence type="predicted"/>
<dbReference type="Proteomes" id="UP000254802">
    <property type="component" value="Unassembled WGS sequence"/>
</dbReference>
<evidence type="ECO:0000313" key="1">
    <source>
        <dbReference type="EMBL" id="STY59278.1"/>
    </source>
</evidence>
<dbReference type="Gene3D" id="3.30.930.10">
    <property type="entry name" value="Bira Bifunctional Protein, Domain 2"/>
    <property type="match status" value="1"/>
</dbReference>
<dbReference type="InterPro" id="IPR045864">
    <property type="entry name" value="aa-tRNA-synth_II/BPL/LPL"/>
</dbReference>
<dbReference type="AlphaFoldDB" id="A0A378N026"/>
<protein>
    <submittedName>
        <fullName evidence="1">PoxB regulator PoxA</fullName>
    </submittedName>
</protein>
<reference evidence="1 2" key="1">
    <citation type="submission" date="2018-06" db="EMBL/GenBank/DDBJ databases">
        <authorList>
            <consortium name="Pathogen Informatics"/>
            <person name="Doyle S."/>
        </authorList>
    </citation>
    <scope>NUCLEOTIDE SEQUENCE [LARGE SCALE GENOMIC DNA]</scope>
    <source>
        <strain evidence="1 2">NCTC10638</strain>
    </source>
</reference>
<organism evidence="1 2">
    <name type="scientific">Mannheimia haemolytica</name>
    <name type="common">Pasteurella haemolytica</name>
    <dbReference type="NCBI Taxonomy" id="75985"/>
    <lineage>
        <taxon>Bacteria</taxon>
        <taxon>Pseudomonadati</taxon>
        <taxon>Pseudomonadota</taxon>
        <taxon>Gammaproteobacteria</taxon>
        <taxon>Pasteurellales</taxon>
        <taxon>Pasteurellaceae</taxon>
        <taxon>Mannheimia</taxon>
    </lineage>
</organism>
<accession>A0A378N026</accession>
<evidence type="ECO:0000313" key="2">
    <source>
        <dbReference type="Proteomes" id="UP000254802"/>
    </source>
</evidence>
<gene>
    <name evidence="1" type="primary">yjeA_2</name>
    <name evidence="1" type="ORF">NCTC10638_00433</name>
</gene>
<name>A0A378N026_MANHA</name>
<sequence>MLEWYRPHFDMYRLINEVDDLLQQILDCEPAESFSYQFVFQTYVGLDPLFCHQSTTCGKSPKTRLAM</sequence>